<comment type="caution">
    <text evidence="2">The sequence shown here is derived from an EMBL/GenBank/DDBJ whole genome shotgun (WGS) entry which is preliminary data.</text>
</comment>
<protein>
    <recommendedName>
        <fullName evidence="4">Transmembrane protein</fullName>
    </recommendedName>
</protein>
<dbReference type="RefSeq" id="WP_379074026.1">
    <property type="nucleotide sequence ID" value="NZ_JBHTJW010000002.1"/>
</dbReference>
<dbReference type="EMBL" id="JBHTJW010000002">
    <property type="protein sequence ID" value="MFD0928873.1"/>
    <property type="molecule type" value="Genomic_DNA"/>
</dbReference>
<keyword evidence="1" id="KW-1133">Transmembrane helix</keyword>
<feature type="transmembrane region" description="Helical" evidence="1">
    <location>
        <begin position="56"/>
        <end position="86"/>
    </location>
</feature>
<name>A0ABW3GF25_9PROT</name>
<organism evidence="2 3">
    <name type="scientific">Methylophilus glucosoxydans</name>
    <dbReference type="NCBI Taxonomy" id="752553"/>
    <lineage>
        <taxon>Bacteria</taxon>
        <taxon>Pseudomonadati</taxon>
        <taxon>Pseudomonadota</taxon>
        <taxon>Betaproteobacteria</taxon>
        <taxon>Nitrosomonadales</taxon>
        <taxon>Methylophilaceae</taxon>
        <taxon>Methylophilus</taxon>
    </lineage>
</organism>
<keyword evidence="1" id="KW-0472">Membrane</keyword>
<evidence type="ECO:0000256" key="1">
    <source>
        <dbReference type="SAM" id="Phobius"/>
    </source>
</evidence>
<keyword evidence="1" id="KW-0812">Transmembrane</keyword>
<reference evidence="3" key="1">
    <citation type="journal article" date="2019" name="Int. J. Syst. Evol. Microbiol.">
        <title>The Global Catalogue of Microorganisms (GCM) 10K type strain sequencing project: providing services to taxonomists for standard genome sequencing and annotation.</title>
        <authorList>
            <consortium name="The Broad Institute Genomics Platform"/>
            <consortium name="The Broad Institute Genome Sequencing Center for Infectious Disease"/>
            <person name="Wu L."/>
            <person name="Ma J."/>
        </authorList>
    </citation>
    <scope>NUCLEOTIDE SEQUENCE [LARGE SCALE GENOMIC DNA]</scope>
    <source>
        <strain evidence="3">CCUG 59685</strain>
    </source>
</reference>
<sequence length="171" mass="19252">MRRRLYFVLPNLHSAQAVMNELLLDRIDENHIHFHARHEHLLAQLPKAGAVEKSDVLYSAMAGFVFGAIVGLLSGLLACFFPWWFGEVAFTVIPYCMVIGALACAAWAAAIATAAPGYRLRAHSQQLEQGNILMVVSVPLRRLREIRQRLMLRHPEALYGGVWPAEHRLFP</sequence>
<evidence type="ECO:0000313" key="3">
    <source>
        <dbReference type="Proteomes" id="UP001597106"/>
    </source>
</evidence>
<evidence type="ECO:0008006" key="4">
    <source>
        <dbReference type="Google" id="ProtNLM"/>
    </source>
</evidence>
<keyword evidence="3" id="KW-1185">Reference proteome</keyword>
<accession>A0ABW3GF25</accession>
<proteinExistence type="predicted"/>
<gene>
    <name evidence="2" type="ORF">ACFQ1T_03670</name>
</gene>
<feature type="transmembrane region" description="Helical" evidence="1">
    <location>
        <begin position="92"/>
        <end position="115"/>
    </location>
</feature>
<evidence type="ECO:0000313" key="2">
    <source>
        <dbReference type="EMBL" id="MFD0928873.1"/>
    </source>
</evidence>
<dbReference type="Proteomes" id="UP001597106">
    <property type="component" value="Unassembled WGS sequence"/>
</dbReference>